<gene>
    <name evidence="1" type="ORF">SAMN05192569_10847</name>
</gene>
<dbReference type="RefSeq" id="WP_090952433.1">
    <property type="nucleotide sequence ID" value="NZ_FOJS01000084.1"/>
</dbReference>
<protein>
    <submittedName>
        <fullName evidence="1">Uncharacterized protein</fullName>
    </submittedName>
</protein>
<dbReference type="InterPro" id="IPR049215">
    <property type="entry name" value="DUF6809"/>
</dbReference>
<accession>A0A1I0TYY3</accession>
<dbReference type="STRING" id="186116.SAMN05192569_10847"/>
<dbReference type="EMBL" id="FOJS01000084">
    <property type="protein sequence ID" value="SFA56995.1"/>
    <property type="molecule type" value="Genomic_DNA"/>
</dbReference>
<proteinExistence type="predicted"/>
<sequence>MDTMVTAGKIAEIAKSHRVSLDYALKFGAACYDAGMVEVLKGVAIEVLAREGNNIATSKYTKERRLAVEEKYKALESVLNEQEKQLLEDFTDELYALMAAEAEDHFVEGFIHGYRYLKLLSFTSYADYTEE</sequence>
<organism evidence="1 2">
    <name type="scientific">Parageobacillus thermantarcticus</name>
    <dbReference type="NCBI Taxonomy" id="186116"/>
    <lineage>
        <taxon>Bacteria</taxon>
        <taxon>Bacillati</taxon>
        <taxon>Bacillota</taxon>
        <taxon>Bacilli</taxon>
        <taxon>Bacillales</taxon>
        <taxon>Anoxybacillaceae</taxon>
        <taxon>Parageobacillus</taxon>
    </lineage>
</organism>
<evidence type="ECO:0000313" key="2">
    <source>
        <dbReference type="Proteomes" id="UP000198650"/>
    </source>
</evidence>
<dbReference type="OrthoDB" id="2971792at2"/>
<dbReference type="Pfam" id="PF20648">
    <property type="entry name" value="DUF6809"/>
    <property type="match status" value="1"/>
</dbReference>
<reference evidence="2" key="1">
    <citation type="submission" date="2016-10" db="EMBL/GenBank/DDBJ databases">
        <authorList>
            <person name="Varghese N."/>
            <person name="Submissions S."/>
        </authorList>
    </citation>
    <scope>NUCLEOTIDE SEQUENCE [LARGE SCALE GENOMIC DNA]</scope>
    <source>
        <strain evidence="2">M1</strain>
    </source>
</reference>
<dbReference type="AlphaFoldDB" id="A0A1I0TYY3"/>
<evidence type="ECO:0000313" key="1">
    <source>
        <dbReference type="EMBL" id="SFA56995.1"/>
    </source>
</evidence>
<dbReference type="Proteomes" id="UP000198650">
    <property type="component" value="Unassembled WGS sequence"/>
</dbReference>
<keyword evidence="2" id="KW-1185">Reference proteome</keyword>
<name>A0A1I0TYY3_9BACL</name>